<feature type="compositionally biased region" description="Polar residues" evidence="7">
    <location>
        <begin position="488"/>
        <end position="501"/>
    </location>
</feature>
<dbReference type="GO" id="GO:0043484">
    <property type="term" value="P:regulation of RNA splicing"/>
    <property type="evidence" value="ECO:0007669"/>
    <property type="project" value="TreeGrafter"/>
</dbReference>
<feature type="domain" description="C3H1-type" evidence="8">
    <location>
        <begin position="205"/>
        <end position="233"/>
    </location>
</feature>
<evidence type="ECO:0000313" key="9">
    <source>
        <dbReference type="EMBL" id="KAG5312651.1"/>
    </source>
</evidence>
<feature type="non-terminal residue" evidence="9">
    <location>
        <position position="806"/>
    </location>
</feature>
<dbReference type="PANTHER" id="PTHR12675:SF12">
    <property type="entry name" value="PROTEIN MUSCLEBLIND"/>
    <property type="match status" value="1"/>
</dbReference>
<evidence type="ECO:0000259" key="8">
    <source>
        <dbReference type="PROSITE" id="PS50103"/>
    </source>
</evidence>
<protein>
    <submittedName>
        <fullName evidence="9">MBN2A protein</fullName>
    </submittedName>
</protein>
<comment type="caution">
    <text evidence="9">The sequence shown here is derived from an EMBL/GenBank/DDBJ whole genome shotgun (WGS) entry which is preliminary data.</text>
</comment>
<accession>A0A836JI90</accession>
<evidence type="ECO:0000256" key="6">
    <source>
        <dbReference type="PROSITE-ProRule" id="PRU00723"/>
    </source>
</evidence>
<organism evidence="9 10">
    <name type="scientific">Acromyrmex insinuator</name>
    <dbReference type="NCBI Taxonomy" id="230686"/>
    <lineage>
        <taxon>Eukaryota</taxon>
        <taxon>Metazoa</taxon>
        <taxon>Ecdysozoa</taxon>
        <taxon>Arthropoda</taxon>
        <taxon>Hexapoda</taxon>
        <taxon>Insecta</taxon>
        <taxon>Pterygota</taxon>
        <taxon>Neoptera</taxon>
        <taxon>Endopterygota</taxon>
        <taxon>Hymenoptera</taxon>
        <taxon>Apocrita</taxon>
        <taxon>Aculeata</taxon>
        <taxon>Formicoidea</taxon>
        <taxon>Formicidae</taxon>
        <taxon>Myrmicinae</taxon>
        <taxon>Acromyrmex</taxon>
    </lineage>
</organism>
<keyword evidence="2" id="KW-0677">Repeat</keyword>
<proteinExistence type="inferred from homology"/>
<feature type="region of interest" description="Disordered" evidence="7">
    <location>
        <begin position="428"/>
        <end position="528"/>
    </location>
</feature>
<evidence type="ECO:0000256" key="2">
    <source>
        <dbReference type="ARBA" id="ARBA00022737"/>
    </source>
</evidence>
<sequence length="806" mass="85423">MVIRTNEVKEAAAAGVERGGDAGVAVRREFQFPGDLWLPRRENRCRQPPNNHTSYDYHTPGGRCNREKPPCKYFHPPQHLKDQLLINGRNHLALKNALMQQIQQGLTPGQTLVPGQVPAVEAPAPPAPHHHLQQQIQQQLLATHAFMATNPYLTGMPQVSNTYSPYFAPSPIMPAIMGPADPTGVGSPLGVVPQTVAMPQKMPRTDRLEVCREFQRGACKRGETECRFAHPLETVQANEDGSVTVCMDAVKGRCNRDPCRYFHPPLHLQAHIKAAQSRASIATATMPTNVTGMSTLAGGVSGVPAAAMPGGLQSAGMASIELGKKRMRDSNDDLLMMDMKSVGSFYYENFAFPGMVPYKRPAADKSGVPVYQPTGATTYQQLMQLQQPFVPVSCEYTGTPPLPTQTSNQSVVQPPNVQSNHHAIVVQSSSSQGAAGATVNNCADANNGVLMDPNNPPPPPPTADNNSNNSNGNNKQPITTQNHDENSRNSPELNHSSPSSLQQQQQQQQQQQVSQQQHQHQQQQQQINQLALSPAMSPLTSMASLTSMPGMVNMASMASMASMANMSSITNITSMGNYNAASNMASLNMLNSLGMASGLPAPLDPATLAKEVAQKNYAKALKLSQVSQSYGIGQLALNYTGVALNKQNLMNPAAAAAGNPAVAAANLQATAATPRPVIPSLAGIPSALTSPLSAGILAYSRPPPTATPLNPYSLIRQQILPNPYVQSIPGAATVQTNPYVQNPYAVLPAVASVPGVAAGVAAAAAAAGVPQIPQIGNPATIAAQPQVAIPVSSGVIMQPYKKMKTS</sequence>
<feature type="zinc finger region" description="C3H1-type" evidence="6">
    <location>
        <begin position="240"/>
        <end position="266"/>
    </location>
</feature>
<gene>
    <name evidence="9" type="primary">Mbnl2a</name>
    <name evidence="9" type="ORF">G6Z75_0008889</name>
</gene>
<dbReference type="InterPro" id="IPR000571">
    <property type="entry name" value="Znf_CCCH"/>
</dbReference>
<feature type="compositionally biased region" description="Low complexity" evidence="7">
    <location>
        <begin position="428"/>
        <end position="437"/>
    </location>
</feature>
<evidence type="ECO:0000256" key="1">
    <source>
        <dbReference type="ARBA" id="ARBA00022723"/>
    </source>
</evidence>
<evidence type="ECO:0000256" key="7">
    <source>
        <dbReference type="SAM" id="MobiDB-lite"/>
    </source>
</evidence>
<feature type="compositionally biased region" description="Low complexity" evidence="7">
    <location>
        <begin position="463"/>
        <end position="474"/>
    </location>
</feature>
<evidence type="ECO:0000256" key="3">
    <source>
        <dbReference type="ARBA" id="ARBA00022771"/>
    </source>
</evidence>
<dbReference type="Gene3D" id="3.30.1370.210">
    <property type="match status" value="2"/>
</dbReference>
<keyword evidence="10" id="KW-1185">Reference proteome</keyword>
<feature type="non-terminal residue" evidence="9">
    <location>
        <position position="1"/>
    </location>
</feature>
<dbReference type="PROSITE" id="PS50103">
    <property type="entry name" value="ZF_C3H1"/>
    <property type="match status" value="2"/>
</dbReference>
<dbReference type="GO" id="GO:0005737">
    <property type="term" value="C:cytoplasm"/>
    <property type="evidence" value="ECO:0007669"/>
    <property type="project" value="TreeGrafter"/>
</dbReference>
<dbReference type="EMBL" id="JAANHZ010000306">
    <property type="protein sequence ID" value="KAG5312651.1"/>
    <property type="molecule type" value="Genomic_DNA"/>
</dbReference>
<dbReference type="GO" id="GO:0005654">
    <property type="term" value="C:nucleoplasm"/>
    <property type="evidence" value="ECO:0007669"/>
    <property type="project" value="TreeGrafter"/>
</dbReference>
<keyword evidence="1 6" id="KW-0479">Metal-binding</keyword>
<dbReference type="Pfam" id="PF22628">
    <property type="entry name" value="zf-CCCH_10"/>
    <property type="match status" value="2"/>
</dbReference>
<dbReference type="InterPro" id="IPR054429">
    <property type="entry name" value="Znf-CCCH_Muscleblind-like"/>
</dbReference>
<dbReference type="Proteomes" id="UP000667349">
    <property type="component" value="Unassembled WGS sequence"/>
</dbReference>
<name>A0A836JI90_9HYME</name>
<feature type="domain" description="C3H1-type" evidence="8">
    <location>
        <begin position="240"/>
        <end position="266"/>
    </location>
</feature>
<dbReference type="SMART" id="SM00356">
    <property type="entry name" value="ZnF_C3H1"/>
    <property type="match status" value="2"/>
</dbReference>
<dbReference type="AlphaFoldDB" id="A0A836JI90"/>
<dbReference type="PANTHER" id="PTHR12675">
    <property type="entry name" value="MUSCLEBLIND-LIKE PROTEIN"/>
    <property type="match status" value="1"/>
</dbReference>
<keyword evidence="3 6" id="KW-0863">Zinc-finger</keyword>
<dbReference type="GO" id="GO:0003723">
    <property type="term" value="F:RNA binding"/>
    <property type="evidence" value="ECO:0007669"/>
    <property type="project" value="TreeGrafter"/>
</dbReference>
<feature type="zinc finger region" description="C3H1-type" evidence="6">
    <location>
        <begin position="205"/>
        <end position="233"/>
    </location>
</feature>
<evidence type="ECO:0000313" key="10">
    <source>
        <dbReference type="Proteomes" id="UP000667349"/>
    </source>
</evidence>
<dbReference type="GO" id="GO:0008270">
    <property type="term" value="F:zinc ion binding"/>
    <property type="evidence" value="ECO:0007669"/>
    <property type="project" value="UniProtKB-KW"/>
</dbReference>
<keyword evidence="4 6" id="KW-0862">Zinc</keyword>
<evidence type="ECO:0000256" key="4">
    <source>
        <dbReference type="ARBA" id="ARBA00022833"/>
    </source>
</evidence>
<feature type="compositionally biased region" description="Low complexity" evidence="7">
    <location>
        <begin position="502"/>
        <end position="526"/>
    </location>
</feature>
<dbReference type="Pfam" id="PF00642">
    <property type="entry name" value="zf-CCCH"/>
    <property type="match status" value="1"/>
</dbReference>
<evidence type="ECO:0000256" key="5">
    <source>
        <dbReference type="ARBA" id="ARBA00038226"/>
    </source>
</evidence>
<reference evidence="9" key="1">
    <citation type="submission" date="2020-02" db="EMBL/GenBank/DDBJ databases">
        <title>Relaxed selection underlies rapid genomic changes in the transitions from sociality to social parasitism in ants.</title>
        <authorList>
            <person name="Bi X."/>
        </authorList>
    </citation>
    <scope>NUCLEOTIDE SEQUENCE</scope>
    <source>
        <strain evidence="9">BGI-DK2013a</strain>
        <tissue evidence="9">Whole body</tissue>
    </source>
</reference>
<comment type="similarity">
    <text evidence="5">Belongs to the muscleblind family.</text>
</comment>